<keyword evidence="1" id="KW-0805">Transcription regulation</keyword>
<protein>
    <submittedName>
        <fullName evidence="5">Helix-turn-helix transcriptional regulator</fullName>
    </submittedName>
</protein>
<accession>A0ABS4AKK2</accession>
<dbReference type="Pfam" id="PF00196">
    <property type="entry name" value="GerE"/>
    <property type="match status" value="1"/>
</dbReference>
<dbReference type="RefSeq" id="WP_209381812.1">
    <property type="nucleotide sequence ID" value="NZ_JAGIZB010000041.1"/>
</dbReference>
<evidence type="ECO:0000256" key="2">
    <source>
        <dbReference type="ARBA" id="ARBA00023125"/>
    </source>
</evidence>
<sequence>MSARETEVLRLTARGFCHKEIAGRLEVSVKAVETYKARGAKKLGLRSRAEIVRFGAARDWLDEIRNA</sequence>
<dbReference type="SUPFAM" id="SSF46894">
    <property type="entry name" value="C-terminal effector domain of the bipartite response regulators"/>
    <property type="match status" value="1"/>
</dbReference>
<dbReference type="EMBL" id="JAGIZB010000041">
    <property type="protein sequence ID" value="MBP0447545.1"/>
    <property type="molecule type" value="Genomic_DNA"/>
</dbReference>
<gene>
    <name evidence="5" type="ORF">J8J14_22560</name>
</gene>
<proteinExistence type="predicted"/>
<evidence type="ECO:0000259" key="4">
    <source>
        <dbReference type="PROSITE" id="PS50043"/>
    </source>
</evidence>
<dbReference type="CDD" id="cd06170">
    <property type="entry name" value="LuxR_C_like"/>
    <property type="match status" value="1"/>
</dbReference>
<dbReference type="PANTHER" id="PTHR44688:SF16">
    <property type="entry name" value="DNA-BINDING TRANSCRIPTIONAL ACTIVATOR DEVR_DOSR"/>
    <property type="match status" value="1"/>
</dbReference>
<evidence type="ECO:0000313" key="5">
    <source>
        <dbReference type="EMBL" id="MBP0447545.1"/>
    </source>
</evidence>
<reference evidence="5 6" key="1">
    <citation type="submission" date="2021-03" db="EMBL/GenBank/DDBJ databases">
        <authorList>
            <person name="So Y."/>
        </authorList>
    </citation>
    <scope>NUCLEOTIDE SEQUENCE [LARGE SCALE GENOMIC DNA]</scope>
    <source>
        <strain evidence="5 6">SSH11</strain>
    </source>
</reference>
<name>A0ABS4AKK2_9PROT</name>
<evidence type="ECO:0000313" key="6">
    <source>
        <dbReference type="Proteomes" id="UP000681594"/>
    </source>
</evidence>
<keyword evidence="6" id="KW-1185">Reference proteome</keyword>
<organism evidence="5 6">
    <name type="scientific">Pararoseomonas baculiformis</name>
    <dbReference type="NCBI Taxonomy" id="2820812"/>
    <lineage>
        <taxon>Bacteria</taxon>
        <taxon>Pseudomonadati</taxon>
        <taxon>Pseudomonadota</taxon>
        <taxon>Alphaproteobacteria</taxon>
        <taxon>Acetobacterales</taxon>
        <taxon>Acetobacteraceae</taxon>
        <taxon>Pararoseomonas</taxon>
    </lineage>
</organism>
<keyword evidence="3" id="KW-0804">Transcription</keyword>
<dbReference type="PROSITE" id="PS50043">
    <property type="entry name" value="HTH_LUXR_2"/>
    <property type="match status" value="1"/>
</dbReference>
<evidence type="ECO:0000256" key="1">
    <source>
        <dbReference type="ARBA" id="ARBA00023015"/>
    </source>
</evidence>
<dbReference type="InterPro" id="IPR036388">
    <property type="entry name" value="WH-like_DNA-bd_sf"/>
</dbReference>
<dbReference type="InterPro" id="IPR000792">
    <property type="entry name" value="Tscrpt_reg_LuxR_C"/>
</dbReference>
<dbReference type="SMART" id="SM00421">
    <property type="entry name" value="HTH_LUXR"/>
    <property type="match status" value="1"/>
</dbReference>
<dbReference type="InterPro" id="IPR016032">
    <property type="entry name" value="Sig_transdc_resp-reg_C-effctor"/>
</dbReference>
<dbReference type="Gene3D" id="1.10.10.10">
    <property type="entry name" value="Winged helix-like DNA-binding domain superfamily/Winged helix DNA-binding domain"/>
    <property type="match status" value="1"/>
</dbReference>
<feature type="domain" description="HTH luxR-type" evidence="4">
    <location>
        <begin position="1"/>
        <end position="59"/>
    </location>
</feature>
<keyword evidence="2" id="KW-0238">DNA-binding</keyword>
<dbReference type="Proteomes" id="UP000681594">
    <property type="component" value="Unassembled WGS sequence"/>
</dbReference>
<dbReference type="PANTHER" id="PTHR44688">
    <property type="entry name" value="DNA-BINDING TRANSCRIPTIONAL ACTIVATOR DEVR_DOSR"/>
    <property type="match status" value="1"/>
</dbReference>
<evidence type="ECO:0000256" key="3">
    <source>
        <dbReference type="ARBA" id="ARBA00023163"/>
    </source>
</evidence>
<comment type="caution">
    <text evidence="5">The sequence shown here is derived from an EMBL/GenBank/DDBJ whole genome shotgun (WGS) entry which is preliminary data.</text>
</comment>
<dbReference type="PRINTS" id="PR00038">
    <property type="entry name" value="HTHLUXR"/>
</dbReference>